<name>A0ACC2USH6_9FUNG</name>
<dbReference type="EMBL" id="QTSX02000056">
    <property type="protein sequence ID" value="KAJ9089267.1"/>
    <property type="molecule type" value="Genomic_DNA"/>
</dbReference>
<sequence length="179" mass="20656">MNSSKPETKAPSALALLPLMNPSSTRDKTYLADDLYLNPSKRPKLPFTLPKVYSSEKKPPERVFKDVWTERRIHAATCGFNFRPYTPYLSARKYPTVTIQHLIERRRREREENRVLDSSSELDSTAYVLPKVSSNPVESTREPPKEDSTLRVVSAFGVSEFMFNDTMDYFRDFGKNVIN</sequence>
<dbReference type="Proteomes" id="UP001165960">
    <property type="component" value="Unassembled WGS sequence"/>
</dbReference>
<evidence type="ECO:0000313" key="1">
    <source>
        <dbReference type="EMBL" id="KAJ9089267.1"/>
    </source>
</evidence>
<protein>
    <submittedName>
        <fullName evidence="1">Uncharacterized protein</fullName>
    </submittedName>
</protein>
<accession>A0ACC2USH6</accession>
<evidence type="ECO:0000313" key="2">
    <source>
        <dbReference type="Proteomes" id="UP001165960"/>
    </source>
</evidence>
<organism evidence="1 2">
    <name type="scientific">Entomophthora muscae</name>
    <dbReference type="NCBI Taxonomy" id="34485"/>
    <lineage>
        <taxon>Eukaryota</taxon>
        <taxon>Fungi</taxon>
        <taxon>Fungi incertae sedis</taxon>
        <taxon>Zoopagomycota</taxon>
        <taxon>Entomophthoromycotina</taxon>
        <taxon>Entomophthoromycetes</taxon>
        <taxon>Entomophthorales</taxon>
        <taxon>Entomophthoraceae</taxon>
        <taxon>Entomophthora</taxon>
    </lineage>
</organism>
<proteinExistence type="predicted"/>
<comment type="caution">
    <text evidence="1">The sequence shown here is derived from an EMBL/GenBank/DDBJ whole genome shotgun (WGS) entry which is preliminary data.</text>
</comment>
<keyword evidence="2" id="KW-1185">Reference proteome</keyword>
<reference evidence="1" key="1">
    <citation type="submission" date="2022-04" db="EMBL/GenBank/DDBJ databases">
        <title>Genome of the entomopathogenic fungus Entomophthora muscae.</title>
        <authorList>
            <person name="Elya C."/>
            <person name="Lovett B.R."/>
            <person name="Lee E."/>
            <person name="Macias A.M."/>
            <person name="Hajek A.E."/>
            <person name="De Bivort B.L."/>
            <person name="Kasson M.T."/>
            <person name="De Fine Licht H.H."/>
            <person name="Stajich J.E."/>
        </authorList>
    </citation>
    <scope>NUCLEOTIDE SEQUENCE</scope>
    <source>
        <strain evidence="1">Berkeley</strain>
    </source>
</reference>
<gene>
    <name evidence="1" type="ORF">DSO57_1014610</name>
</gene>